<dbReference type="InterPro" id="IPR000792">
    <property type="entry name" value="Tscrpt_reg_LuxR_C"/>
</dbReference>
<dbReference type="SMART" id="SM00421">
    <property type="entry name" value="HTH_LUXR"/>
    <property type="match status" value="1"/>
</dbReference>
<geneLocation type="plasmid" evidence="5 6">
    <name>unnamed1</name>
</geneLocation>
<dbReference type="InterPro" id="IPR016032">
    <property type="entry name" value="Sig_transdc_resp-reg_C-effctor"/>
</dbReference>
<keyword evidence="2" id="KW-0238">DNA-binding</keyword>
<accession>A0A6C0PAL4</accession>
<name>A0A6C0PAL4_9BACL</name>
<dbReference type="EMBL" id="CP048287">
    <property type="protein sequence ID" value="QHW35568.1"/>
    <property type="molecule type" value="Genomic_DNA"/>
</dbReference>
<dbReference type="KEGG" id="prz:GZH47_32300"/>
<dbReference type="PANTHER" id="PTHR44688">
    <property type="entry name" value="DNA-BINDING TRANSCRIPTIONAL ACTIVATOR DEVR_DOSR"/>
    <property type="match status" value="1"/>
</dbReference>
<organism evidence="5 6">
    <name type="scientific">Paenibacillus rhizovicinus</name>
    <dbReference type="NCBI Taxonomy" id="2704463"/>
    <lineage>
        <taxon>Bacteria</taxon>
        <taxon>Bacillati</taxon>
        <taxon>Bacillota</taxon>
        <taxon>Bacilli</taxon>
        <taxon>Bacillales</taxon>
        <taxon>Paenibacillaceae</taxon>
        <taxon>Paenibacillus</taxon>
    </lineage>
</organism>
<evidence type="ECO:0000313" key="6">
    <source>
        <dbReference type="Proteomes" id="UP000479114"/>
    </source>
</evidence>
<dbReference type="CDD" id="cd06170">
    <property type="entry name" value="LuxR_C_like"/>
    <property type="match status" value="1"/>
</dbReference>
<feature type="domain" description="HTH luxR-type" evidence="4">
    <location>
        <begin position="20"/>
        <end position="86"/>
    </location>
</feature>
<keyword evidence="5" id="KW-0614">Plasmid</keyword>
<dbReference type="Pfam" id="PF00196">
    <property type="entry name" value="GerE"/>
    <property type="match status" value="1"/>
</dbReference>
<proteinExistence type="predicted"/>
<keyword evidence="3" id="KW-0804">Transcription</keyword>
<evidence type="ECO:0000256" key="2">
    <source>
        <dbReference type="ARBA" id="ARBA00023125"/>
    </source>
</evidence>
<dbReference type="AlphaFoldDB" id="A0A6C0PAL4"/>
<evidence type="ECO:0000256" key="1">
    <source>
        <dbReference type="ARBA" id="ARBA00023015"/>
    </source>
</evidence>
<dbReference type="SUPFAM" id="SSF46894">
    <property type="entry name" value="C-terminal effector domain of the bipartite response regulators"/>
    <property type="match status" value="1"/>
</dbReference>
<dbReference type="RefSeq" id="WP_162645714.1">
    <property type="nucleotide sequence ID" value="NZ_CP048287.1"/>
</dbReference>
<sequence>MNLDICELQEHPYVSMLFRDVQQKFNLTRREGQVLELLMLNGSTNRVLSDELNLSEKTVKNHVASIQRKLNVNSSRELQAVIFRDALLPAFMFSAAQKKPIEGSRSYVALSS</sequence>
<dbReference type="Gene3D" id="1.10.10.10">
    <property type="entry name" value="Winged helix-like DNA-binding domain superfamily/Winged helix DNA-binding domain"/>
    <property type="match status" value="1"/>
</dbReference>
<evidence type="ECO:0000256" key="3">
    <source>
        <dbReference type="ARBA" id="ARBA00023163"/>
    </source>
</evidence>
<keyword evidence="6" id="KW-1185">Reference proteome</keyword>
<reference evidence="5 6" key="1">
    <citation type="submission" date="2020-02" db="EMBL/GenBank/DDBJ databases">
        <title>Paenibacillus sp. nov., isolated from rhizosphere soil of tomato.</title>
        <authorList>
            <person name="Weon H.-Y."/>
            <person name="Lee S.A."/>
        </authorList>
    </citation>
    <scope>NUCLEOTIDE SEQUENCE [LARGE SCALE GENOMIC DNA]</scope>
    <source>
        <strain evidence="5 6">14171R-81</strain>
        <plasmid evidence="5 6">unnamed1</plasmid>
    </source>
</reference>
<dbReference type="PANTHER" id="PTHR44688:SF16">
    <property type="entry name" value="DNA-BINDING TRANSCRIPTIONAL ACTIVATOR DEVR_DOSR"/>
    <property type="match status" value="1"/>
</dbReference>
<dbReference type="GO" id="GO:0003677">
    <property type="term" value="F:DNA binding"/>
    <property type="evidence" value="ECO:0007669"/>
    <property type="project" value="UniProtKB-KW"/>
</dbReference>
<gene>
    <name evidence="5" type="ORF">GZH47_32300</name>
</gene>
<protein>
    <submittedName>
        <fullName evidence="5">Helix-turn-helix transcriptional regulator</fullName>
    </submittedName>
</protein>
<evidence type="ECO:0000313" key="5">
    <source>
        <dbReference type="EMBL" id="QHW35568.1"/>
    </source>
</evidence>
<keyword evidence="1" id="KW-0805">Transcription regulation</keyword>
<dbReference type="InterPro" id="IPR036388">
    <property type="entry name" value="WH-like_DNA-bd_sf"/>
</dbReference>
<dbReference type="GO" id="GO:0006355">
    <property type="term" value="P:regulation of DNA-templated transcription"/>
    <property type="evidence" value="ECO:0007669"/>
    <property type="project" value="InterPro"/>
</dbReference>
<dbReference type="Proteomes" id="UP000479114">
    <property type="component" value="Plasmid unnamed1"/>
</dbReference>
<evidence type="ECO:0000259" key="4">
    <source>
        <dbReference type="PROSITE" id="PS50043"/>
    </source>
</evidence>
<dbReference type="PROSITE" id="PS50043">
    <property type="entry name" value="HTH_LUXR_2"/>
    <property type="match status" value="1"/>
</dbReference>